<proteinExistence type="predicted"/>
<dbReference type="Gene3D" id="1.20.910.10">
    <property type="entry name" value="Heme oxygenase-like"/>
    <property type="match status" value="1"/>
</dbReference>
<reference evidence="2 3" key="1">
    <citation type="submission" date="2021-01" db="EMBL/GenBank/DDBJ databases">
        <title>Draft genome sequence of Micromonospora sp. strain STR1s_6.</title>
        <authorList>
            <person name="Karlyshev A."/>
            <person name="Jawad R."/>
        </authorList>
    </citation>
    <scope>NUCLEOTIDE SEQUENCE [LARGE SCALE GENOMIC DNA]</scope>
    <source>
        <strain evidence="2 3">STR1S-6</strain>
    </source>
</reference>
<dbReference type="Pfam" id="PF14518">
    <property type="entry name" value="Haem_oxygenas_2"/>
    <property type="match status" value="1"/>
</dbReference>
<organism evidence="2 3">
    <name type="scientific">Micromonospora tarensis</name>
    <dbReference type="NCBI Taxonomy" id="2806100"/>
    <lineage>
        <taxon>Bacteria</taxon>
        <taxon>Bacillati</taxon>
        <taxon>Actinomycetota</taxon>
        <taxon>Actinomycetes</taxon>
        <taxon>Micromonosporales</taxon>
        <taxon>Micromonosporaceae</taxon>
        <taxon>Micromonospora</taxon>
    </lineage>
</organism>
<dbReference type="Proteomes" id="UP000622245">
    <property type="component" value="Unassembled WGS sequence"/>
</dbReference>
<dbReference type="SMART" id="SM01236">
    <property type="entry name" value="Haem_oxygenase_2"/>
    <property type="match status" value="1"/>
</dbReference>
<accession>A0ABS1YDR1</accession>
<dbReference type="InterPro" id="IPR039068">
    <property type="entry name" value="PqqC-like"/>
</dbReference>
<gene>
    <name evidence="2" type="ORF">JM949_08510</name>
</gene>
<dbReference type="SUPFAM" id="SSF48613">
    <property type="entry name" value="Heme oxygenase-like"/>
    <property type="match status" value="1"/>
</dbReference>
<keyword evidence="3" id="KW-1185">Reference proteome</keyword>
<sequence length="239" mass="26761">METGEARARVESALKAVREHPFIVEAAAGTLTREQAIRWVCCAGRESRSFPWILRMLLTWIDNERVREILQDNLDDELGNGDPDDAHFMHYVHLLDNLGVPRAEFDSYQESTGIRHALNLAFNMAACRRSGWAIGYMLVNEAMTPITYEAARGALLPKFPHLVTNFFDLHVEVDEHHVAALYEAVAELPAEESAALAFGISVGQRGMELLLDEAYGVLDYHTEKIDIVADRWNPASAVA</sequence>
<dbReference type="InterPro" id="IPR016084">
    <property type="entry name" value="Haem_Oase-like_multi-hlx"/>
</dbReference>
<dbReference type="PANTHER" id="PTHR40279:SF3">
    <property type="entry name" value="4-AMINOBENZOATE SYNTHASE"/>
    <property type="match status" value="1"/>
</dbReference>
<comment type="caution">
    <text evidence="2">The sequence shown here is derived from an EMBL/GenBank/DDBJ whole genome shotgun (WGS) entry which is preliminary data.</text>
</comment>
<dbReference type="EMBL" id="JAEVHL010000025">
    <property type="protein sequence ID" value="MBM0275492.1"/>
    <property type="molecule type" value="Genomic_DNA"/>
</dbReference>
<dbReference type="RefSeq" id="WP_203147888.1">
    <property type="nucleotide sequence ID" value="NZ_JAEVHL010000025.1"/>
</dbReference>
<dbReference type="PANTHER" id="PTHR40279">
    <property type="entry name" value="PQQC-LIKE PROTEIN"/>
    <property type="match status" value="1"/>
</dbReference>
<name>A0ABS1YDR1_9ACTN</name>
<protein>
    <submittedName>
        <fullName evidence="2">Iron-containing redox enzyme family protein</fullName>
    </submittedName>
</protein>
<keyword evidence="1" id="KW-0560">Oxidoreductase</keyword>
<evidence type="ECO:0000313" key="2">
    <source>
        <dbReference type="EMBL" id="MBM0275492.1"/>
    </source>
</evidence>
<evidence type="ECO:0000313" key="3">
    <source>
        <dbReference type="Proteomes" id="UP000622245"/>
    </source>
</evidence>
<evidence type="ECO:0000256" key="1">
    <source>
        <dbReference type="ARBA" id="ARBA00023002"/>
    </source>
</evidence>